<dbReference type="PROSITE" id="PS51918">
    <property type="entry name" value="RADICAL_SAM"/>
    <property type="match status" value="1"/>
</dbReference>
<evidence type="ECO:0000259" key="7">
    <source>
        <dbReference type="PROSITE" id="PS51918"/>
    </source>
</evidence>
<dbReference type="GO" id="GO:0051539">
    <property type="term" value="F:4 iron, 4 sulfur cluster binding"/>
    <property type="evidence" value="ECO:0007669"/>
    <property type="project" value="UniProtKB-KW"/>
</dbReference>
<dbReference type="InterPro" id="IPR005911">
    <property type="entry name" value="YhcC-like"/>
</dbReference>
<dbReference type="RefSeq" id="WP_168057596.1">
    <property type="nucleotide sequence ID" value="NZ_VTOW01000001.1"/>
</dbReference>
<name>A0A7X6DLA3_9BACT</name>
<dbReference type="GO" id="GO:0003824">
    <property type="term" value="F:catalytic activity"/>
    <property type="evidence" value="ECO:0007669"/>
    <property type="project" value="InterPro"/>
</dbReference>
<keyword evidence="5" id="KW-0408">Iron</keyword>
<proteinExistence type="predicted"/>
<dbReference type="InterPro" id="IPR006638">
    <property type="entry name" value="Elp3/MiaA/NifB-like_rSAM"/>
</dbReference>
<dbReference type="PANTHER" id="PTHR11135:SF1">
    <property type="entry name" value="PROTEIN YHCC"/>
    <property type="match status" value="1"/>
</dbReference>
<evidence type="ECO:0000256" key="4">
    <source>
        <dbReference type="ARBA" id="ARBA00022723"/>
    </source>
</evidence>
<dbReference type="GO" id="GO:0046872">
    <property type="term" value="F:metal ion binding"/>
    <property type="evidence" value="ECO:0007669"/>
    <property type="project" value="UniProtKB-KW"/>
</dbReference>
<keyword evidence="2" id="KW-0004">4Fe-4S</keyword>
<keyword evidence="4" id="KW-0479">Metal-binding</keyword>
<reference evidence="8 9" key="1">
    <citation type="journal article" date="2020" name="Nature">
        <title>Bacterial chemolithoautotrophy via manganese oxidation.</title>
        <authorList>
            <person name="Yu H."/>
            <person name="Leadbetter J.R."/>
        </authorList>
    </citation>
    <scope>NUCLEOTIDE SEQUENCE [LARGE SCALE GENOMIC DNA]</scope>
    <source>
        <strain evidence="8 9">Mn-1</strain>
    </source>
</reference>
<dbReference type="InterPro" id="IPR032432">
    <property type="entry name" value="Radical_SAM_C"/>
</dbReference>
<dbReference type="EMBL" id="VTOW01000001">
    <property type="protein sequence ID" value="NKE69282.1"/>
    <property type="molecule type" value="Genomic_DNA"/>
</dbReference>
<evidence type="ECO:0000256" key="1">
    <source>
        <dbReference type="ARBA" id="ARBA00001966"/>
    </source>
</evidence>
<dbReference type="Pfam" id="PF16199">
    <property type="entry name" value="Radical_SAM_C"/>
    <property type="match status" value="1"/>
</dbReference>
<sequence length="328" mass="36823">MPRYYYNAYSRALKERFPWKVYKLPLDAGFNCPNRDGRVAFGGCTFCSNASFSPNSGGPLKSIREQVEEGIAVYRKRRFGGEKFIAYFQAFTNTDAPPARLASIYDEALSHPDVVGLAIATRPDSLPEPVLDLLSDLQKRTALFLEVGLQSIHDETLRRVNRGHTFADFVSAVARIKERGLYLSTHLILGLPGEDRGMMMATVERVAPLPIDAVKLTHLYIPKQAPLAQAYRRGALSLLTLSDYIQRVCDALERLPERLIIERLMGELDGEDILAPRWGKHKGEILEMIEAEFARRGTCQGILFRERQGCDPAQVQRCIPPMTAPIKS</sequence>
<dbReference type="InterPro" id="IPR007197">
    <property type="entry name" value="rSAM"/>
</dbReference>
<keyword evidence="6" id="KW-0411">Iron-sulfur</keyword>
<evidence type="ECO:0000256" key="5">
    <source>
        <dbReference type="ARBA" id="ARBA00023004"/>
    </source>
</evidence>
<dbReference type="PANTHER" id="PTHR11135">
    <property type="entry name" value="HISTONE ACETYLTRANSFERASE-RELATED"/>
    <property type="match status" value="1"/>
</dbReference>
<organism evidence="8 9">
    <name type="scientific">Candidatus Manganitrophus noduliformans</name>
    <dbReference type="NCBI Taxonomy" id="2606439"/>
    <lineage>
        <taxon>Bacteria</taxon>
        <taxon>Pseudomonadati</taxon>
        <taxon>Nitrospirota</taxon>
        <taxon>Nitrospiria</taxon>
        <taxon>Candidatus Troglogloeales</taxon>
        <taxon>Candidatus Manganitrophaceae</taxon>
        <taxon>Candidatus Manganitrophus</taxon>
    </lineage>
</organism>
<accession>A0A7X6DLA3</accession>
<keyword evidence="9" id="KW-1185">Reference proteome</keyword>
<comment type="cofactor">
    <cofactor evidence="1">
        <name>[4Fe-4S] cluster</name>
        <dbReference type="ChEBI" id="CHEBI:49883"/>
    </cofactor>
</comment>
<dbReference type="SMART" id="SM00729">
    <property type="entry name" value="Elp3"/>
    <property type="match status" value="1"/>
</dbReference>
<dbReference type="InterPro" id="IPR058240">
    <property type="entry name" value="rSAM_sf"/>
</dbReference>
<keyword evidence="3" id="KW-0949">S-adenosyl-L-methionine</keyword>
<dbReference type="Gene3D" id="3.80.30.20">
    <property type="entry name" value="tm_1862 like domain"/>
    <property type="match status" value="1"/>
</dbReference>
<evidence type="ECO:0000313" key="8">
    <source>
        <dbReference type="EMBL" id="NKE69282.1"/>
    </source>
</evidence>
<dbReference type="CDD" id="cd01335">
    <property type="entry name" value="Radical_SAM"/>
    <property type="match status" value="1"/>
</dbReference>
<dbReference type="InterPro" id="IPR023404">
    <property type="entry name" value="rSAM_horseshoe"/>
</dbReference>
<dbReference type="InterPro" id="IPR039661">
    <property type="entry name" value="ELP3"/>
</dbReference>
<dbReference type="Pfam" id="PF04055">
    <property type="entry name" value="Radical_SAM"/>
    <property type="match status" value="1"/>
</dbReference>
<dbReference type="SFLD" id="SFLDS00029">
    <property type="entry name" value="Radical_SAM"/>
    <property type="match status" value="1"/>
</dbReference>
<dbReference type="SFLD" id="SFLDG01091">
    <property type="entry name" value="uncharacterized_CHP01210-like"/>
    <property type="match status" value="1"/>
</dbReference>
<evidence type="ECO:0000256" key="6">
    <source>
        <dbReference type="ARBA" id="ARBA00023014"/>
    </source>
</evidence>
<gene>
    <name evidence="8" type="ORF">MNODULE_00750</name>
</gene>
<protein>
    <submittedName>
        <fullName evidence="8">TIGR01212 family radical SAM protein</fullName>
    </submittedName>
</protein>
<dbReference type="SUPFAM" id="SSF102114">
    <property type="entry name" value="Radical SAM enzymes"/>
    <property type="match status" value="1"/>
</dbReference>
<dbReference type="Proteomes" id="UP000534783">
    <property type="component" value="Unassembled WGS sequence"/>
</dbReference>
<dbReference type="AlphaFoldDB" id="A0A7X6DLA3"/>
<evidence type="ECO:0000256" key="2">
    <source>
        <dbReference type="ARBA" id="ARBA00022485"/>
    </source>
</evidence>
<evidence type="ECO:0000313" key="9">
    <source>
        <dbReference type="Proteomes" id="UP000534783"/>
    </source>
</evidence>
<feature type="domain" description="Radical SAM core" evidence="7">
    <location>
        <begin position="16"/>
        <end position="271"/>
    </location>
</feature>
<dbReference type="NCBIfam" id="TIGR01212">
    <property type="entry name" value="TIGR01212 family radical SAM protein"/>
    <property type="match status" value="1"/>
</dbReference>
<comment type="caution">
    <text evidence="8">The sequence shown here is derived from an EMBL/GenBank/DDBJ whole genome shotgun (WGS) entry which is preliminary data.</text>
</comment>
<evidence type="ECO:0000256" key="3">
    <source>
        <dbReference type="ARBA" id="ARBA00022691"/>
    </source>
</evidence>
<dbReference type="SFLD" id="SFLDG01086">
    <property type="entry name" value="elongater_protein-like"/>
    <property type="match status" value="1"/>
</dbReference>